<protein>
    <recommendedName>
        <fullName evidence="5">Peptidase metallopeptidase domain-containing protein</fullName>
    </recommendedName>
</protein>
<dbReference type="InterPro" id="IPR024079">
    <property type="entry name" value="MetalloPept_cat_dom_sf"/>
</dbReference>
<keyword evidence="4" id="KW-0862">Zinc</keyword>
<accession>A0A0F3ITU8</accession>
<dbReference type="GO" id="GO:0006508">
    <property type="term" value="P:proteolysis"/>
    <property type="evidence" value="ECO:0007669"/>
    <property type="project" value="UniProtKB-KW"/>
</dbReference>
<comment type="caution">
    <text evidence="6">The sequence shown here is derived from an EMBL/GenBank/DDBJ whole genome shotgun (WGS) entry which is preliminary data.</text>
</comment>
<dbReference type="InterPro" id="IPR001818">
    <property type="entry name" value="Pept_M10_metallopeptidase"/>
</dbReference>
<evidence type="ECO:0000313" key="7">
    <source>
        <dbReference type="Proteomes" id="UP000033774"/>
    </source>
</evidence>
<dbReference type="InterPro" id="IPR034033">
    <property type="entry name" value="Serralysin-like"/>
</dbReference>
<dbReference type="OrthoDB" id="223957at2"/>
<name>A0A0F3ITU8_9PROT</name>
<feature type="domain" description="Peptidase metallopeptidase" evidence="5">
    <location>
        <begin position="25"/>
        <end position="204"/>
    </location>
</feature>
<feature type="non-terminal residue" evidence="6">
    <location>
        <position position="207"/>
    </location>
</feature>
<dbReference type="SMART" id="SM00235">
    <property type="entry name" value="ZnMc"/>
    <property type="match status" value="1"/>
</dbReference>
<evidence type="ECO:0000256" key="3">
    <source>
        <dbReference type="ARBA" id="ARBA00022801"/>
    </source>
</evidence>
<dbReference type="Proteomes" id="UP000033774">
    <property type="component" value="Unassembled WGS sequence"/>
</dbReference>
<dbReference type="Gene3D" id="3.40.390.10">
    <property type="entry name" value="Collagenase (Catalytic Domain)"/>
    <property type="match status" value="1"/>
</dbReference>
<gene>
    <name evidence="6" type="ORF">VZ95_06855</name>
</gene>
<dbReference type="RefSeq" id="WP_045775193.1">
    <property type="nucleotide sequence ID" value="NZ_LAJY01000139.1"/>
</dbReference>
<evidence type="ECO:0000256" key="2">
    <source>
        <dbReference type="ARBA" id="ARBA00022723"/>
    </source>
</evidence>
<dbReference type="CDD" id="cd04277">
    <property type="entry name" value="ZnMc_serralysin_like"/>
    <property type="match status" value="1"/>
</dbReference>
<evidence type="ECO:0000256" key="4">
    <source>
        <dbReference type="ARBA" id="ARBA00022833"/>
    </source>
</evidence>
<dbReference type="InterPro" id="IPR006026">
    <property type="entry name" value="Peptidase_Metallo"/>
</dbReference>
<keyword evidence="7" id="KW-1185">Reference proteome</keyword>
<keyword evidence="1" id="KW-0645">Protease</keyword>
<evidence type="ECO:0000313" key="6">
    <source>
        <dbReference type="EMBL" id="KJV10155.1"/>
    </source>
</evidence>
<dbReference type="GO" id="GO:0004222">
    <property type="term" value="F:metalloendopeptidase activity"/>
    <property type="evidence" value="ECO:0007669"/>
    <property type="project" value="InterPro"/>
</dbReference>
<evidence type="ECO:0000256" key="1">
    <source>
        <dbReference type="ARBA" id="ARBA00022670"/>
    </source>
</evidence>
<dbReference type="GO" id="GO:0008270">
    <property type="term" value="F:zinc ion binding"/>
    <property type="evidence" value="ECO:0007669"/>
    <property type="project" value="InterPro"/>
</dbReference>
<sequence length="207" mass="22091">MAQPVIPTLTASDQSVAVSTLVDDSLGRWNATSVKGTAVTVQYSFATSVASYANQFIDTRAGLTSFQAFDDTMKAQAREALAAWSAVTNINFVEVADTSSVGMRFFTLSDASADSAGFAWGAGTGSQIGSSYRGDVWINRAQTDTGYSPLLLLHEIGHALGLKHPHESPVLADAKDSIQTTVMSYDQEYNYDIKVTATRTATGVNWS</sequence>
<organism evidence="6 7">
    <name type="scientific">Elstera litoralis</name>
    <dbReference type="NCBI Taxonomy" id="552518"/>
    <lineage>
        <taxon>Bacteria</taxon>
        <taxon>Pseudomonadati</taxon>
        <taxon>Pseudomonadota</taxon>
        <taxon>Alphaproteobacteria</taxon>
        <taxon>Rhodospirillales</taxon>
        <taxon>Rhodospirillaceae</taxon>
        <taxon>Elstera</taxon>
    </lineage>
</organism>
<dbReference type="EMBL" id="LAJY01000139">
    <property type="protein sequence ID" value="KJV10155.1"/>
    <property type="molecule type" value="Genomic_DNA"/>
</dbReference>
<proteinExistence type="predicted"/>
<dbReference type="GO" id="GO:0031012">
    <property type="term" value="C:extracellular matrix"/>
    <property type="evidence" value="ECO:0007669"/>
    <property type="project" value="InterPro"/>
</dbReference>
<dbReference type="SUPFAM" id="SSF55486">
    <property type="entry name" value="Metalloproteases ('zincins'), catalytic domain"/>
    <property type="match status" value="1"/>
</dbReference>
<evidence type="ECO:0000259" key="5">
    <source>
        <dbReference type="SMART" id="SM00235"/>
    </source>
</evidence>
<keyword evidence="3" id="KW-0378">Hydrolase</keyword>
<reference evidence="6 7" key="1">
    <citation type="submission" date="2015-03" db="EMBL/GenBank/DDBJ databases">
        <title>Draft genome sequence of Elstera litoralis.</title>
        <authorList>
            <person name="Rahalkar M.C."/>
            <person name="Dhakephalkar P.K."/>
            <person name="Pore S.D."/>
            <person name="Arora P."/>
            <person name="Kapse N.G."/>
            <person name="Pandit P.S."/>
        </authorList>
    </citation>
    <scope>NUCLEOTIDE SEQUENCE [LARGE SCALE GENOMIC DNA]</scope>
    <source>
        <strain evidence="6 7">Dia-1</strain>
    </source>
</reference>
<dbReference type="Pfam" id="PF00413">
    <property type="entry name" value="Peptidase_M10"/>
    <property type="match status" value="1"/>
</dbReference>
<keyword evidence="2" id="KW-0479">Metal-binding</keyword>
<dbReference type="AlphaFoldDB" id="A0A0F3ITU8"/>